<reference evidence="1" key="1">
    <citation type="submission" date="2021-02" db="EMBL/GenBank/DDBJ databases">
        <authorList>
            <person name="Nowell W R."/>
        </authorList>
    </citation>
    <scope>NUCLEOTIDE SEQUENCE</scope>
    <source>
        <strain evidence="1">Ploen Becks lab</strain>
    </source>
</reference>
<organism evidence="1 2">
    <name type="scientific">Brachionus calyciflorus</name>
    <dbReference type="NCBI Taxonomy" id="104777"/>
    <lineage>
        <taxon>Eukaryota</taxon>
        <taxon>Metazoa</taxon>
        <taxon>Spiralia</taxon>
        <taxon>Gnathifera</taxon>
        <taxon>Rotifera</taxon>
        <taxon>Eurotatoria</taxon>
        <taxon>Monogononta</taxon>
        <taxon>Pseudotrocha</taxon>
        <taxon>Ploima</taxon>
        <taxon>Brachionidae</taxon>
        <taxon>Brachionus</taxon>
    </lineage>
</organism>
<keyword evidence="2" id="KW-1185">Reference proteome</keyword>
<dbReference type="EMBL" id="CAJNOC010001556">
    <property type="protein sequence ID" value="CAF0874321.1"/>
    <property type="molecule type" value="Genomic_DNA"/>
</dbReference>
<protein>
    <submittedName>
        <fullName evidence="1">Uncharacterized protein</fullName>
    </submittedName>
</protein>
<name>A0A813XT38_9BILA</name>
<evidence type="ECO:0000313" key="2">
    <source>
        <dbReference type="Proteomes" id="UP000663879"/>
    </source>
</evidence>
<dbReference type="AlphaFoldDB" id="A0A813XT38"/>
<evidence type="ECO:0000313" key="1">
    <source>
        <dbReference type="EMBL" id="CAF0874321.1"/>
    </source>
</evidence>
<gene>
    <name evidence="1" type="ORF">OXX778_LOCUS10090</name>
</gene>
<accession>A0A813XT38</accession>
<dbReference type="Proteomes" id="UP000663879">
    <property type="component" value="Unassembled WGS sequence"/>
</dbReference>
<sequence>MSEKSIYLTFQKNLNFSPVKKVVCADKFSKEWIDGRFKNWQIYHPTPGFSSANSLLESIKKTVKGTITVRKLLTVFKSIEMLEEKIMYYSNMDCKFKNSPRVTKEMLKNATKALVKV</sequence>
<comment type="caution">
    <text evidence="1">The sequence shown here is derived from an EMBL/GenBank/DDBJ whole genome shotgun (WGS) entry which is preliminary data.</text>
</comment>
<proteinExistence type="predicted"/>